<evidence type="ECO:0000256" key="3">
    <source>
        <dbReference type="ARBA" id="ARBA00038210"/>
    </source>
</evidence>
<dbReference type="GeneID" id="28732162"/>
<dbReference type="GO" id="GO:0016567">
    <property type="term" value="P:protein ubiquitination"/>
    <property type="evidence" value="ECO:0007669"/>
    <property type="project" value="TreeGrafter"/>
</dbReference>
<feature type="compositionally biased region" description="Polar residues" evidence="5">
    <location>
        <begin position="208"/>
        <end position="218"/>
    </location>
</feature>
<feature type="repeat" description="TPR" evidence="4">
    <location>
        <begin position="692"/>
        <end position="725"/>
    </location>
</feature>
<dbReference type="GO" id="GO:0005680">
    <property type="term" value="C:anaphase-promoting complex"/>
    <property type="evidence" value="ECO:0007669"/>
    <property type="project" value="UniProtKB-ARBA"/>
</dbReference>
<protein>
    <submittedName>
        <fullName evidence="6">Protein bimA</fullName>
    </submittedName>
</protein>
<evidence type="ECO:0000256" key="2">
    <source>
        <dbReference type="ARBA" id="ARBA00022803"/>
    </source>
</evidence>
<dbReference type="InterPro" id="IPR013105">
    <property type="entry name" value="TPR_2"/>
</dbReference>
<accession>A0A0N1HPZ9</accession>
<sequence>MAPSNTTYLPTQLRHLIYYHIDNNLMKNALFLAQRLVAYEHKSPESAFLLAHCQYQSGFVKGAYDTSWTYGIRGSHLGCAYIFAQACLELGRYVDGLTALEKSKVLWQNRSTWNQHTESRRQHLPDAAAVLTLKGKLWKAHKNDEQAVECWAAALKLNPFMSDAFEGLCDSGVRIHVPNIFKLSPEMEAVAKQAHRAENTQLPPDRPSVSSHPLQSHSTNRDATDPFVATTKPGGHGSTALWEKLNGSKVSVNTLGSTAEDDGAPTPSTVADTDDGLLHGGPVGGIYEPPAAPIRKARSANEVTDPLSRFKTGASRTRARGKGASEEAAILPDPAPPLAPNKRTISGHVANTASSQANAEGTRRSNRLAGGASRPPSAAGPAPSKLSSFTNSLGLRDGRDIKKPRAPTVKGRVATTSTVGRVVSGNRPTRTGATDAMDAERRDAQIPPVPSLTHHKVRSEGHSVNYHLEALNTLLGIGKSYYEQALYADAEKFFVRVRQLAPARLEDMEIYSTVLWHLKADIELAYLAHELMDIDRLSPQAWVAVGNSFSLQREHEQALRCFRRATQLDPSFAYGFTLQGHEHIASEEFEKALDATAAPSPPTADTTMPERHYRSAANINPTNAVLICCIGVVLERLKQYEPALAMYSRACVLSPGSALSRFKKARCLMVLYRPKEALEELKILQDVAPEEANVWFLMGRLYKMLGRRGEAVGAFTRALNLDPKAAQYIKDALENLENSDDDMEEDEDME</sequence>
<keyword evidence="2 4" id="KW-0802">TPR repeat</keyword>
<dbReference type="PANTHER" id="PTHR12558">
    <property type="entry name" value="CELL DIVISION CYCLE 16,23,27"/>
    <property type="match status" value="1"/>
</dbReference>
<dbReference type="Pfam" id="PF12895">
    <property type="entry name" value="ANAPC3"/>
    <property type="match status" value="1"/>
</dbReference>
<feature type="region of interest" description="Disordered" evidence="5">
    <location>
        <begin position="311"/>
        <end position="412"/>
    </location>
</feature>
<dbReference type="RefSeq" id="XP_017999890.1">
    <property type="nucleotide sequence ID" value="XM_018140281.1"/>
</dbReference>
<feature type="region of interest" description="Disordered" evidence="5">
    <location>
        <begin position="191"/>
        <end position="236"/>
    </location>
</feature>
<dbReference type="Pfam" id="PF13181">
    <property type="entry name" value="TPR_8"/>
    <property type="match status" value="1"/>
</dbReference>
<dbReference type="EMBL" id="LFJN01000013">
    <property type="protein sequence ID" value="KPI39927.1"/>
    <property type="molecule type" value="Genomic_DNA"/>
</dbReference>
<evidence type="ECO:0000256" key="1">
    <source>
        <dbReference type="ARBA" id="ARBA00022737"/>
    </source>
</evidence>
<feature type="compositionally biased region" description="Low complexity" evidence="5">
    <location>
        <begin position="369"/>
        <end position="384"/>
    </location>
</feature>
<dbReference type="Pfam" id="PF07719">
    <property type="entry name" value="TPR_2"/>
    <property type="match status" value="1"/>
</dbReference>
<dbReference type="Gene3D" id="1.25.40.10">
    <property type="entry name" value="Tetratricopeptide repeat domain"/>
    <property type="match status" value="3"/>
</dbReference>
<dbReference type="PANTHER" id="PTHR12558:SF13">
    <property type="entry name" value="CELL DIVISION CYCLE PROTEIN 27 HOMOLOG"/>
    <property type="match status" value="1"/>
</dbReference>
<dbReference type="Proteomes" id="UP000038010">
    <property type="component" value="Unassembled WGS sequence"/>
</dbReference>
<comment type="caution">
    <text evidence="6">The sequence shown here is derived from an EMBL/GenBank/DDBJ whole genome shotgun (WGS) entry which is preliminary data.</text>
</comment>
<feature type="compositionally biased region" description="Polar residues" evidence="5">
    <location>
        <begin position="349"/>
        <end position="359"/>
    </location>
</feature>
<dbReference type="SMART" id="SM00028">
    <property type="entry name" value="TPR"/>
    <property type="match status" value="6"/>
</dbReference>
<evidence type="ECO:0000313" key="6">
    <source>
        <dbReference type="EMBL" id="KPI39927.1"/>
    </source>
</evidence>
<dbReference type="GO" id="GO:0007091">
    <property type="term" value="P:metaphase/anaphase transition of mitotic cell cycle"/>
    <property type="evidence" value="ECO:0007669"/>
    <property type="project" value="TreeGrafter"/>
</dbReference>
<name>A0A0N1HPZ9_9EURO</name>
<dbReference type="PROSITE" id="PS50005">
    <property type="entry name" value="TPR"/>
    <property type="match status" value="2"/>
</dbReference>
<keyword evidence="7" id="KW-1185">Reference proteome</keyword>
<keyword evidence="1" id="KW-0677">Repeat</keyword>
<dbReference type="GO" id="GO:0051301">
    <property type="term" value="P:cell division"/>
    <property type="evidence" value="ECO:0007669"/>
    <property type="project" value="TreeGrafter"/>
</dbReference>
<evidence type="ECO:0000256" key="4">
    <source>
        <dbReference type="PROSITE-ProRule" id="PRU00339"/>
    </source>
</evidence>
<gene>
    <name evidence="6" type="ORF">AB675_11435</name>
</gene>
<dbReference type="SUPFAM" id="SSF48452">
    <property type="entry name" value="TPR-like"/>
    <property type="match status" value="2"/>
</dbReference>
<evidence type="ECO:0000313" key="7">
    <source>
        <dbReference type="Proteomes" id="UP000038010"/>
    </source>
</evidence>
<reference evidence="6 7" key="1">
    <citation type="submission" date="2015-06" db="EMBL/GenBank/DDBJ databases">
        <title>Draft genome of the ant-associated black yeast Phialophora attae CBS 131958.</title>
        <authorList>
            <person name="Moreno L.F."/>
            <person name="Stielow B.J."/>
            <person name="de Hoog S."/>
            <person name="Vicente V.A."/>
            <person name="Weiss V.A."/>
            <person name="de Vries M."/>
            <person name="Cruz L.M."/>
            <person name="Souza E.M."/>
        </authorList>
    </citation>
    <scope>NUCLEOTIDE SEQUENCE [LARGE SCALE GENOMIC DNA]</scope>
    <source>
        <strain evidence="6 7">CBS 131958</strain>
    </source>
</reference>
<feature type="repeat" description="TPR" evidence="4">
    <location>
        <begin position="539"/>
        <end position="572"/>
    </location>
</feature>
<proteinExistence type="inferred from homology"/>
<dbReference type="InterPro" id="IPR011990">
    <property type="entry name" value="TPR-like_helical_dom_sf"/>
</dbReference>
<dbReference type="InterPro" id="IPR019734">
    <property type="entry name" value="TPR_rpt"/>
</dbReference>
<dbReference type="STRING" id="1664694.A0A0N1HPZ9"/>
<dbReference type="AlphaFoldDB" id="A0A0N1HPZ9"/>
<dbReference type="VEuPathDB" id="FungiDB:AB675_11435"/>
<dbReference type="PROSITE" id="PS50293">
    <property type="entry name" value="TPR_REGION"/>
    <property type="match status" value="1"/>
</dbReference>
<dbReference type="OrthoDB" id="329563at2759"/>
<evidence type="ECO:0000256" key="5">
    <source>
        <dbReference type="SAM" id="MobiDB-lite"/>
    </source>
</evidence>
<organism evidence="6 7">
    <name type="scientific">Cyphellophora attinorum</name>
    <dbReference type="NCBI Taxonomy" id="1664694"/>
    <lineage>
        <taxon>Eukaryota</taxon>
        <taxon>Fungi</taxon>
        <taxon>Dikarya</taxon>
        <taxon>Ascomycota</taxon>
        <taxon>Pezizomycotina</taxon>
        <taxon>Eurotiomycetes</taxon>
        <taxon>Chaetothyriomycetidae</taxon>
        <taxon>Chaetothyriales</taxon>
        <taxon>Cyphellophoraceae</taxon>
        <taxon>Cyphellophora</taxon>
    </lineage>
</organism>
<dbReference type="GO" id="GO:0031145">
    <property type="term" value="P:anaphase-promoting complex-dependent catabolic process"/>
    <property type="evidence" value="ECO:0007669"/>
    <property type="project" value="TreeGrafter"/>
</dbReference>
<dbReference type="GO" id="GO:0005737">
    <property type="term" value="C:cytoplasm"/>
    <property type="evidence" value="ECO:0007669"/>
    <property type="project" value="TreeGrafter"/>
</dbReference>
<comment type="similarity">
    <text evidence="3">Belongs to the APC3/CDC27 family.</text>
</comment>